<dbReference type="InterPro" id="IPR000504">
    <property type="entry name" value="RRM_dom"/>
</dbReference>
<reference evidence="4" key="1">
    <citation type="submission" date="2022-01" db="EMBL/GenBank/DDBJ databases">
        <title>Genome Sequence Resource for Two Populations of Ditylenchus destructor, the Migratory Endoparasitic Phytonematode.</title>
        <authorList>
            <person name="Zhang H."/>
            <person name="Lin R."/>
            <person name="Xie B."/>
        </authorList>
    </citation>
    <scope>NUCLEOTIDE SEQUENCE</scope>
    <source>
        <strain evidence="4">BazhouSP</strain>
    </source>
</reference>
<dbReference type="GO" id="GO:0003723">
    <property type="term" value="F:RNA binding"/>
    <property type="evidence" value="ECO:0007669"/>
    <property type="project" value="UniProtKB-UniRule"/>
</dbReference>
<feature type="region of interest" description="Disordered" evidence="2">
    <location>
        <begin position="282"/>
        <end position="326"/>
    </location>
</feature>
<comment type="caution">
    <text evidence="4">The sequence shown here is derived from an EMBL/GenBank/DDBJ whole genome shotgun (WGS) entry which is preliminary data.</text>
</comment>
<organism evidence="4 5">
    <name type="scientific">Ditylenchus destructor</name>
    <dbReference type="NCBI Taxonomy" id="166010"/>
    <lineage>
        <taxon>Eukaryota</taxon>
        <taxon>Metazoa</taxon>
        <taxon>Ecdysozoa</taxon>
        <taxon>Nematoda</taxon>
        <taxon>Chromadorea</taxon>
        <taxon>Rhabditida</taxon>
        <taxon>Tylenchina</taxon>
        <taxon>Tylenchomorpha</taxon>
        <taxon>Sphaerularioidea</taxon>
        <taxon>Anguinidae</taxon>
        <taxon>Anguininae</taxon>
        <taxon>Ditylenchus</taxon>
    </lineage>
</organism>
<name>A0AAD4QZS0_9BILA</name>
<evidence type="ECO:0000313" key="5">
    <source>
        <dbReference type="Proteomes" id="UP001201812"/>
    </source>
</evidence>
<evidence type="ECO:0000256" key="1">
    <source>
        <dbReference type="PROSITE-ProRule" id="PRU00176"/>
    </source>
</evidence>
<dbReference type="Pfam" id="PF00076">
    <property type="entry name" value="RRM_1"/>
    <property type="match status" value="1"/>
</dbReference>
<feature type="compositionally biased region" description="Polar residues" evidence="2">
    <location>
        <begin position="236"/>
        <end position="259"/>
    </location>
</feature>
<dbReference type="SMART" id="SM00360">
    <property type="entry name" value="RRM"/>
    <property type="match status" value="1"/>
</dbReference>
<evidence type="ECO:0000313" key="4">
    <source>
        <dbReference type="EMBL" id="KAI1700546.1"/>
    </source>
</evidence>
<keyword evidence="1" id="KW-0694">RNA-binding</keyword>
<feature type="domain" description="RRM" evidence="3">
    <location>
        <begin position="10"/>
        <end position="83"/>
    </location>
</feature>
<accession>A0AAD4QZS0</accession>
<evidence type="ECO:0000259" key="3">
    <source>
        <dbReference type="PROSITE" id="PS50102"/>
    </source>
</evidence>
<dbReference type="InterPro" id="IPR035979">
    <property type="entry name" value="RBD_domain_sf"/>
</dbReference>
<proteinExistence type="predicted"/>
<feature type="region of interest" description="Disordered" evidence="2">
    <location>
        <begin position="236"/>
        <end position="266"/>
    </location>
</feature>
<dbReference type="PANTHER" id="PTHR23147">
    <property type="entry name" value="SERINE/ARGININE RICH SPLICING FACTOR"/>
    <property type="match status" value="1"/>
</dbReference>
<keyword evidence="5" id="KW-1185">Reference proteome</keyword>
<dbReference type="Gene3D" id="3.30.70.330">
    <property type="match status" value="1"/>
</dbReference>
<dbReference type="EMBL" id="JAKKPZ010000142">
    <property type="protein sequence ID" value="KAI1700546.1"/>
    <property type="molecule type" value="Genomic_DNA"/>
</dbReference>
<dbReference type="InterPro" id="IPR050907">
    <property type="entry name" value="SRSF"/>
</dbReference>
<dbReference type="AlphaFoldDB" id="A0AAD4QZS0"/>
<dbReference type="SUPFAM" id="SSF54928">
    <property type="entry name" value="RNA-binding domain, RBD"/>
    <property type="match status" value="1"/>
</dbReference>
<protein>
    <submittedName>
        <fullName evidence="4">RNA recognition motif domain-containing protein</fullName>
    </submittedName>
</protein>
<dbReference type="FunFam" id="3.30.70.330:FF:001074">
    <property type="entry name" value="Splicing factor, arginine/serine-rich 7"/>
    <property type="match status" value="1"/>
</dbReference>
<dbReference type="InterPro" id="IPR012677">
    <property type="entry name" value="Nucleotide-bd_a/b_plait_sf"/>
</dbReference>
<sequence>MLSNSDSLDAKVYVGGLPEDATSREFYDEFHRFGRIRKVWVAERPPGFPFIEFEDARDAEDAVKGMDGNRICGVRARVERSKNPRLYHHGILIKQDEQEEYSEITEKFMSPLLNSPVQMSENIDLAKTRYVTHCLRKSKNSNQPTVPHTANGPISQYAGKSLNLAGTSGNSLFTGFGDPDKPEKGDAKDAMKPEKDMNEIIEWAKILLKFKMKRSDSENIEICVDKAIAQLKDDVSTAQGNPPKTTNTATFSNAPSTGLHNGIDPPGFSEVLPSDDVQQFTDVHNNQDLSMPEKKIMESSPANLKRLFGPPPPPPSAGGAGSDSSK</sequence>
<dbReference type="PROSITE" id="PS50102">
    <property type="entry name" value="RRM"/>
    <property type="match status" value="1"/>
</dbReference>
<dbReference type="Proteomes" id="UP001201812">
    <property type="component" value="Unassembled WGS sequence"/>
</dbReference>
<gene>
    <name evidence="4" type="ORF">DdX_16654</name>
</gene>
<dbReference type="CDD" id="cd12373">
    <property type="entry name" value="RRM_SRSF3_like"/>
    <property type="match status" value="1"/>
</dbReference>
<evidence type="ECO:0000256" key="2">
    <source>
        <dbReference type="SAM" id="MobiDB-lite"/>
    </source>
</evidence>